<reference evidence="8" key="1">
    <citation type="journal article" date="2016" name="Curr. Biol.">
        <title>Genetic Exchange among Bdelloid Rotifers Is More Likely Due to Horizontal Gene Transfer Than to Meiotic Sex.</title>
        <authorList>
            <person name="Debortoli N."/>
            <person name="Li X."/>
            <person name="Eyres I."/>
            <person name="Fontaneto D."/>
            <person name="Hespeels B."/>
            <person name="Tang C.Q."/>
            <person name="Flot J.F."/>
            <person name="Van Doninck K."/>
        </authorList>
    </citation>
    <scope>NUCLEOTIDE SEQUENCE</scope>
    <source>
        <strain evidence="8">A112a</strain>
    </source>
</reference>
<dbReference type="EMBL" id="KU861148">
    <property type="protein sequence ID" value="AMP82822.1"/>
    <property type="molecule type" value="Genomic_DNA"/>
</dbReference>
<comment type="subcellular location">
    <subcellularLocation>
        <location evidence="1">Nucleus</location>
    </subcellularLocation>
</comment>
<dbReference type="PANTHER" id="PTHR48112">
    <property type="entry name" value="HIGH MOBILITY GROUP PROTEIN DSP1"/>
    <property type="match status" value="1"/>
</dbReference>
<dbReference type="AlphaFoldDB" id="A0A142CCR9"/>
<evidence type="ECO:0000256" key="5">
    <source>
        <dbReference type="PROSITE-ProRule" id="PRU00267"/>
    </source>
</evidence>
<keyword evidence="3 5" id="KW-0238">DNA-binding</keyword>
<dbReference type="Pfam" id="PF00505">
    <property type="entry name" value="HMG_box"/>
    <property type="match status" value="1"/>
</dbReference>
<feature type="DNA-binding region" description="HMG box" evidence="5">
    <location>
        <begin position="30"/>
        <end position="98"/>
    </location>
</feature>
<evidence type="ECO:0000256" key="4">
    <source>
        <dbReference type="ARBA" id="ARBA00023242"/>
    </source>
</evidence>
<dbReference type="GO" id="GO:0005634">
    <property type="term" value="C:nucleus"/>
    <property type="evidence" value="ECO:0007669"/>
    <property type="project" value="UniProtKB-SubCell"/>
</dbReference>
<feature type="domain" description="HMG box" evidence="7">
    <location>
        <begin position="30"/>
        <end position="98"/>
    </location>
</feature>
<feature type="compositionally biased region" description="Basic and acidic residues" evidence="6">
    <location>
        <begin position="126"/>
        <end position="135"/>
    </location>
</feature>
<comment type="similarity">
    <text evidence="2">Belongs to the HMGB family.</text>
</comment>
<evidence type="ECO:0000256" key="6">
    <source>
        <dbReference type="SAM" id="MobiDB-lite"/>
    </source>
</evidence>
<evidence type="ECO:0000313" key="8">
    <source>
        <dbReference type="EMBL" id="AMP82822.1"/>
    </source>
</evidence>
<feature type="compositionally biased region" description="Basic and acidic residues" evidence="6">
    <location>
        <begin position="95"/>
        <end position="110"/>
    </location>
</feature>
<proteinExistence type="inferred from homology"/>
<dbReference type="GO" id="GO:0016787">
    <property type="term" value="F:hydrolase activity"/>
    <property type="evidence" value="ECO:0007669"/>
    <property type="project" value="UniProtKB-KW"/>
</dbReference>
<name>A0A142CCR9_9BILA</name>
<dbReference type="GO" id="GO:0003677">
    <property type="term" value="F:DNA binding"/>
    <property type="evidence" value="ECO:0007669"/>
    <property type="project" value="UniProtKB-UniRule"/>
</dbReference>
<dbReference type="InterPro" id="IPR036910">
    <property type="entry name" value="HMG_box_dom_sf"/>
</dbReference>
<evidence type="ECO:0000256" key="1">
    <source>
        <dbReference type="ARBA" id="ARBA00004123"/>
    </source>
</evidence>
<evidence type="ECO:0000259" key="7">
    <source>
        <dbReference type="PROSITE" id="PS50118"/>
    </source>
</evidence>
<keyword evidence="4 5" id="KW-0539">Nucleus</keyword>
<accession>A0A142CCR9</accession>
<evidence type="ECO:0000256" key="2">
    <source>
        <dbReference type="ARBA" id="ARBA00008774"/>
    </source>
</evidence>
<keyword evidence="8" id="KW-0378">Hydrolase</keyword>
<dbReference type="InterPro" id="IPR050342">
    <property type="entry name" value="HMGB"/>
</dbReference>
<feature type="region of interest" description="Disordered" evidence="6">
    <location>
        <begin position="95"/>
        <end position="135"/>
    </location>
</feature>
<evidence type="ECO:0000256" key="3">
    <source>
        <dbReference type="ARBA" id="ARBA00023125"/>
    </source>
</evidence>
<protein>
    <submittedName>
        <fullName evidence="8">Phosphonoacetaldehyde hydrolase</fullName>
    </submittedName>
</protein>
<dbReference type="Gene3D" id="1.10.30.10">
    <property type="entry name" value="High mobility group box domain"/>
    <property type="match status" value="1"/>
</dbReference>
<sequence>MTKSKTVTATKTATPTKKISKKKAKDPNAPKRFRTAYILFSVEKRDEIKNENPTLSAKEILAELGAQWKAADAPTKQRFQKLSDGEKVEYEEKLAAYKSEKGEPESASKENRKKKKPAKQQAEITDSGHHNSMED</sequence>
<dbReference type="InterPro" id="IPR009071">
    <property type="entry name" value="HMG_box_dom"/>
</dbReference>
<dbReference type="PRINTS" id="PR00886">
    <property type="entry name" value="HIGHMOBLTY12"/>
</dbReference>
<feature type="compositionally biased region" description="Low complexity" evidence="6">
    <location>
        <begin position="1"/>
        <end position="17"/>
    </location>
</feature>
<organism evidence="8">
    <name type="scientific">Adineta vaga complex sp. C JFF-2016</name>
    <dbReference type="NCBI Taxonomy" id="1813166"/>
    <lineage>
        <taxon>Eukaryota</taxon>
        <taxon>Metazoa</taxon>
        <taxon>Spiralia</taxon>
        <taxon>Gnathifera</taxon>
        <taxon>Rotifera</taxon>
        <taxon>Eurotatoria</taxon>
        <taxon>Bdelloidea</taxon>
        <taxon>Adinetida</taxon>
        <taxon>Adinetidae</taxon>
        <taxon>Adineta</taxon>
    </lineage>
</organism>
<dbReference type="SUPFAM" id="SSF47095">
    <property type="entry name" value="HMG-box"/>
    <property type="match status" value="1"/>
</dbReference>
<dbReference type="PANTHER" id="PTHR48112:SF32">
    <property type="entry name" value="HIGH MOBILITY GROUP PROTEIN B3"/>
    <property type="match status" value="1"/>
</dbReference>
<feature type="region of interest" description="Disordered" evidence="6">
    <location>
        <begin position="1"/>
        <end position="30"/>
    </location>
</feature>
<dbReference type="SMART" id="SM00398">
    <property type="entry name" value="HMG"/>
    <property type="match status" value="1"/>
</dbReference>
<dbReference type="PROSITE" id="PS50118">
    <property type="entry name" value="HMG_BOX_2"/>
    <property type="match status" value="1"/>
</dbReference>